<dbReference type="InterPro" id="IPR003392">
    <property type="entry name" value="PTHD_SSD"/>
</dbReference>
<dbReference type="Pfam" id="PF02460">
    <property type="entry name" value="Patched"/>
    <property type="match status" value="1"/>
</dbReference>
<feature type="transmembrane region" description="Helical" evidence="7">
    <location>
        <begin position="364"/>
        <end position="383"/>
    </location>
</feature>
<evidence type="ECO:0000256" key="5">
    <source>
        <dbReference type="ARBA" id="ARBA00023180"/>
    </source>
</evidence>
<reference evidence="9" key="1">
    <citation type="submission" date="2020-12" db="EMBL/GenBank/DDBJ databases">
        <authorList>
            <person name="Iha C."/>
        </authorList>
    </citation>
    <scope>NUCLEOTIDE SEQUENCE</scope>
</reference>
<dbReference type="AlphaFoldDB" id="A0A8S1IW53"/>
<dbReference type="InterPro" id="IPR004869">
    <property type="entry name" value="MMPL_dom"/>
</dbReference>
<dbReference type="OrthoDB" id="429851at2759"/>
<evidence type="ECO:0000256" key="6">
    <source>
        <dbReference type="ARBA" id="ARBA00038046"/>
    </source>
</evidence>
<evidence type="ECO:0000313" key="10">
    <source>
        <dbReference type="Proteomes" id="UP000708148"/>
    </source>
</evidence>
<feature type="transmembrane region" description="Helical" evidence="7">
    <location>
        <begin position="42"/>
        <end position="63"/>
    </location>
</feature>
<dbReference type="InterPro" id="IPR000731">
    <property type="entry name" value="SSD"/>
</dbReference>
<feature type="transmembrane region" description="Helical" evidence="7">
    <location>
        <begin position="846"/>
        <end position="864"/>
    </location>
</feature>
<feature type="transmembrane region" description="Helical" evidence="7">
    <location>
        <begin position="414"/>
        <end position="434"/>
    </location>
</feature>
<sequence length="1025" mass="114807">MGTEGAILVEGENGRKRKRDWLNPSKWLAGYTRWAYKRPIRIFLLVCAILILCTIGAVASNAWDLSDEGDEWTLKKNRHAKQDKAIQEAEDLLGSFIKQSNRSEDNFFLKLGFIYKGTGDPQNMFTEENLAIMKEVENTMLQNAKFVNFCELNYTDVDNPICINPQSPLPFFFQFNASNQSQGYGEPIRTVAEGLAIMSEDLFTNGFFFTGEFTESGNTTSKYTQSRYSFGLPVPGYNNSNEEDEDQIEYVYDNFLKEVENDLFEVLGMEAKNFFRTEHCDSGKLRGVEVVFGAFALQNEEFERVVWKDFTWAFLSLLSVWLYMMFHLGSFFLSCVGAFEVFMAFPTGLFFYRTIFGVDYFAQLHILIIFILLGLGADDVFVFTDAFKQSEAMPGVGKSLPERLQYTAHRASKAVFVTSFTTAAAFFATATSGLMPMRAFGIFAGICIVLLFLINVLLMPPALVLWAGYTPWCVRRCCCCCPPVCRFLHRCLPCCVCCHVVDDEGFDLSSGAAFKEVAANADNLEGGKLTVQTAHPEDQVYERCTSALTAEAVSKMRPLERFFNGKYFNFLKVARWPLIIAGAVLFGVAMYYITTFSPPEETEEWWPDYHNFNKYQDLTDRGGPFISEDDDTFATVKLVWGLRGMDLTGYNVWDPDDWGVVEYDTEFRLSSPAEQSHLLGACGKAREALCTASACDADENGDKFLVRFDRSKPDSFERCWIEDMDEYVRSNTSLGYPDGLPVNETDFLPVLKLFMDTEVFLLKYQGHVGLFGGDDLKYVQLELTSTYRPPTAHQKTEPVLNAWEDFIVGLNEEAAANGADGVSAGYQTGGYSWVWIFSQKALIDNAVQGIFIVFAIAFVVLNFATGNVVISIIAIFTVAGIVTSVMGLAVKGIQDWDFGVAESIVSVILVGFSMDYSLHLADSYIESERSTRLDRTQDSLTRLGISVTAGAITTLTSGLFLWGAILTFFTKFAFMITSTIITSYLWSMLFFPSMAMTFGPEGSFGDWSTLIAAMRGWCGRGGEGK</sequence>
<keyword evidence="4 7" id="KW-0472">Membrane</keyword>
<dbReference type="PANTHER" id="PTHR45951">
    <property type="entry name" value="PROTEIN DISPATCHED-RELATED"/>
    <property type="match status" value="1"/>
</dbReference>
<keyword evidence="10" id="KW-1185">Reference proteome</keyword>
<evidence type="ECO:0000313" key="9">
    <source>
        <dbReference type="EMBL" id="CAD7699179.1"/>
    </source>
</evidence>
<protein>
    <recommendedName>
        <fullName evidence="8">SSD domain-containing protein</fullName>
    </recommendedName>
</protein>
<dbReference type="Gene3D" id="1.20.1640.10">
    <property type="entry name" value="Multidrug efflux transporter AcrB transmembrane domain"/>
    <property type="match status" value="2"/>
</dbReference>
<dbReference type="PANTHER" id="PTHR45951:SF7">
    <property type="entry name" value="SSD DOMAIN-CONTAINING PROTEIN"/>
    <property type="match status" value="1"/>
</dbReference>
<comment type="subcellular location">
    <subcellularLocation>
        <location evidence="1">Membrane</location>
        <topology evidence="1">Multi-pass membrane protein</topology>
    </subcellularLocation>
</comment>
<name>A0A8S1IW53_9CHLO</name>
<dbReference type="InterPro" id="IPR052081">
    <property type="entry name" value="Dispatched_Hh_regulator"/>
</dbReference>
<keyword evidence="3 7" id="KW-1133">Transmembrane helix</keyword>
<feature type="transmembrane region" description="Helical" evidence="7">
    <location>
        <begin position="305"/>
        <end position="324"/>
    </location>
</feature>
<comment type="caution">
    <text evidence="9">The sequence shown here is derived from an EMBL/GenBank/DDBJ whole genome shotgun (WGS) entry which is preliminary data.</text>
</comment>
<dbReference type="Pfam" id="PF03176">
    <property type="entry name" value="MMPL"/>
    <property type="match status" value="1"/>
</dbReference>
<dbReference type="PROSITE" id="PS50156">
    <property type="entry name" value="SSD"/>
    <property type="match status" value="1"/>
</dbReference>
<evidence type="ECO:0000259" key="8">
    <source>
        <dbReference type="PROSITE" id="PS50156"/>
    </source>
</evidence>
<feature type="transmembrane region" description="Helical" evidence="7">
    <location>
        <begin position="573"/>
        <end position="593"/>
    </location>
</feature>
<feature type="transmembrane region" description="Helical" evidence="7">
    <location>
        <begin position="972"/>
        <end position="991"/>
    </location>
</feature>
<dbReference type="GO" id="GO:0022857">
    <property type="term" value="F:transmembrane transporter activity"/>
    <property type="evidence" value="ECO:0007669"/>
    <property type="project" value="TreeGrafter"/>
</dbReference>
<feature type="transmembrane region" description="Helical" evidence="7">
    <location>
        <begin position="440"/>
        <end position="466"/>
    </location>
</feature>
<feature type="transmembrane region" description="Helical" evidence="7">
    <location>
        <begin position="939"/>
        <end position="966"/>
    </location>
</feature>
<accession>A0A8S1IW53</accession>
<evidence type="ECO:0000256" key="1">
    <source>
        <dbReference type="ARBA" id="ARBA00004141"/>
    </source>
</evidence>
<feature type="domain" description="SSD" evidence="8">
    <location>
        <begin position="354"/>
        <end position="465"/>
    </location>
</feature>
<proteinExistence type="inferred from homology"/>
<gene>
    <name evidence="9" type="ORF">OSTQU699_LOCUS4538</name>
</gene>
<evidence type="ECO:0000256" key="3">
    <source>
        <dbReference type="ARBA" id="ARBA00022989"/>
    </source>
</evidence>
<evidence type="ECO:0000256" key="4">
    <source>
        <dbReference type="ARBA" id="ARBA00023136"/>
    </source>
</evidence>
<evidence type="ECO:0000256" key="7">
    <source>
        <dbReference type="SAM" id="Phobius"/>
    </source>
</evidence>
<keyword evidence="2 7" id="KW-0812">Transmembrane</keyword>
<evidence type="ECO:0000256" key="2">
    <source>
        <dbReference type="ARBA" id="ARBA00022692"/>
    </source>
</evidence>
<feature type="transmembrane region" description="Helical" evidence="7">
    <location>
        <begin position="869"/>
        <end position="890"/>
    </location>
</feature>
<feature type="transmembrane region" description="Helical" evidence="7">
    <location>
        <begin position="331"/>
        <end position="352"/>
    </location>
</feature>
<comment type="similarity">
    <text evidence="6">Belongs to the dispatched family.</text>
</comment>
<dbReference type="GO" id="GO:0016020">
    <property type="term" value="C:membrane"/>
    <property type="evidence" value="ECO:0007669"/>
    <property type="project" value="UniProtKB-SubCell"/>
</dbReference>
<keyword evidence="5" id="KW-0325">Glycoprotein</keyword>
<dbReference type="SUPFAM" id="SSF82866">
    <property type="entry name" value="Multidrug efflux transporter AcrB transmembrane domain"/>
    <property type="match status" value="2"/>
</dbReference>
<organism evidence="9 10">
    <name type="scientific">Ostreobium quekettii</name>
    <dbReference type="NCBI Taxonomy" id="121088"/>
    <lineage>
        <taxon>Eukaryota</taxon>
        <taxon>Viridiplantae</taxon>
        <taxon>Chlorophyta</taxon>
        <taxon>core chlorophytes</taxon>
        <taxon>Ulvophyceae</taxon>
        <taxon>TCBD clade</taxon>
        <taxon>Bryopsidales</taxon>
        <taxon>Ostreobineae</taxon>
        <taxon>Ostreobiaceae</taxon>
        <taxon>Ostreobium</taxon>
    </lineage>
</organism>
<dbReference type="Proteomes" id="UP000708148">
    <property type="component" value="Unassembled WGS sequence"/>
</dbReference>
<dbReference type="EMBL" id="CAJHUC010000965">
    <property type="protein sequence ID" value="CAD7699179.1"/>
    <property type="molecule type" value="Genomic_DNA"/>
</dbReference>